<sequence>MLSRSIARRVAVPMYSHRFSSQAAAMKVIRGSGPKTQGPFDVKRVTPEYSTAIAARDIAKDEIIGTTRGTIYSAPTRFTIQMSDTKHVEIFGGMEYANHSCNPNASFIMSETDPVVTLVAIKPIAKGQDITFDYNTTEWDMDEKFQCRCGDASCRGHVHGAKHLNDAQVLELLPHFSSSILRSLLKQKLVQG</sequence>
<evidence type="ECO:0000259" key="4">
    <source>
        <dbReference type="PROSITE" id="PS50280"/>
    </source>
</evidence>
<evidence type="ECO:0000256" key="1">
    <source>
        <dbReference type="ARBA" id="ARBA00022603"/>
    </source>
</evidence>
<protein>
    <recommendedName>
        <fullName evidence="8">Post-SET domain-containing protein</fullName>
    </recommendedName>
</protein>
<keyword evidence="3" id="KW-0949">S-adenosyl-L-methionine</keyword>
<reference evidence="6 7" key="1">
    <citation type="submission" date="2019-07" db="EMBL/GenBank/DDBJ databases">
        <title>Genomics analysis of Aphanomyces spp. identifies a new class of oomycete effector associated with host adaptation.</title>
        <authorList>
            <person name="Gaulin E."/>
        </authorList>
    </citation>
    <scope>NUCLEOTIDE SEQUENCE [LARGE SCALE GENOMIC DNA]</scope>
    <source>
        <strain evidence="6 7">ATCC 201684</strain>
    </source>
</reference>
<dbReference type="PANTHER" id="PTHR12350:SF19">
    <property type="entry name" value="SET DOMAIN-CONTAINING PROTEIN"/>
    <property type="match status" value="1"/>
</dbReference>
<keyword evidence="2" id="KW-0808">Transferase</keyword>
<dbReference type="Pfam" id="PF00856">
    <property type="entry name" value="SET"/>
    <property type="match status" value="1"/>
</dbReference>
<name>A0A6G0X3M8_9STRA</name>
<dbReference type="VEuPathDB" id="FungiDB:AeMF1_010667"/>
<dbReference type="PANTHER" id="PTHR12350">
    <property type="entry name" value="HISTONE-LYSINE N-METHYLTRANSFERASE-RELATED"/>
    <property type="match status" value="1"/>
</dbReference>
<comment type="caution">
    <text evidence="6">The sequence shown here is derived from an EMBL/GenBank/DDBJ whole genome shotgun (WGS) entry which is preliminary data.</text>
</comment>
<dbReference type="SUPFAM" id="SSF82199">
    <property type="entry name" value="SET domain"/>
    <property type="match status" value="1"/>
</dbReference>
<evidence type="ECO:0000256" key="3">
    <source>
        <dbReference type="ARBA" id="ARBA00022691"/>
    </source>
</evidence>
<dbReference type="InterPro" id="IPR046341">
    <property type="entry name" value="SET_dom_sf"/>
</dbReference>
<organism evidence="6 7">
    <name type="scientific">Aphanomyces euteiches</name>
    <dbReference type="NCBI Taxonomy" id="100861"/>
    <lineage>
        <taxon>Eukaryota</taxon>
        <taxon>Sar</taxon>
        <taxon>Stramenopiles</taxon>
        <taxon>Oomycota</taxon>
        <taxon>Saprolegniomycetes</taxon>
        <taxon>Saprolegniales</taxon>
        <taxon>Verrucalvaceae</taxon>
        <taxon>Aphanomyces</taxon>
    </lineage>
</organism>
<keyword evidence="1" id="KW-0489">Methyltransferase</keyword>
<dbReference type="EMBL" id="VJMJ01000111">
    <property type="protein sequence ID" value="KAF0734528.1"/>
    <property type="molecule type" value="Genomic_DNA"/>
</dbReference>
<accession>A0A6G0X3M8</accession>
<dbReference type="Proteomes" id="UP000481153">
    <property type="component" value="Unassembled WGS sequence"/>
</dbReference>
<dbReference type="Gene3D" id="2.170.270.10">
    <property type="entry name" value="SET domain"/>
    <property type="match status" value="1"/>
</dbReference>
<evidence type="ECO:0008006" key="8">
    <source>
        <dbReference type="Google" id="ProtNLM"/>
    </source>
</evidence>
<dbReference type="InterPro" id="IPR003616">
    <property type="entry name" value="Post-SET_dom"/>
</dbReference>
<evidence type="ECO:0000313" key="7">
    <source>
        <dbReference type="Proteomes" id="UP000481153"/>
    </source>
</evidence>
<dbReference type="InterPro" id="IPR053201">
    <property type="entry name" value="Flavunoidine_N-MTase"/>
</dbReference>
<dbReference type="InterPro" id="IPR001214">
    <property type="entry name" value="SET_dom"/>
</dbReference>
<dbReference type="PROSITE" id="PS50280">
    <property type="entry name" value="SET"/>
    <property type="match status" value="1"/>
</dbReference>
<evidence type="ECO:0000259" key="5">
    <source>
        <dbReference type="PROSITE" id="PS50868"/>
    </source>
</evidence>
<dbReference type="PROSITE" id="PS50868">
    <property type="entry name" value="POST_SET"/>
    <property type="match status" value="1"/>
</dbReference>
<dbReference type="GO" id="GO:0032259">
    <property type="term" value="P:methylation"/>
    <property type="evidence" value="ECO:0007669"/>
    <property type="project" value="UniProtKB-KW"/>
</dbReference>
<dbReference type="VEuPathDB" id="FungiDB:AeMF1_010668"/>
<keyword evidence="7" id="KW-1185">Reference proteome</keyword>
<dbReference type="CDD" id="cd20071">
    <property type="entry name" value="SET_SMYD"/>
    <property type="match status" value="1"/>
</dbReference>
<gene>
    <name evidence="6" type="ORF">Ae201684_008771</name>
</gene>
<dbReference type="GO" id="GO:0008168">
    <property type="term" value="F:methyltransferase activity"/>
    <property type="evidence" value="ECO:0007669"/>
    <property type="project" value="UniProtKB-KW"/>
</dbReference>
<feature type="domain" description="Post-SET" evidence="5">
    <location>
        <begin position="143"/>
        <end position="159"/>
    </location>
</feature>
<dbReference type="AlphaFoldDB" id="A0A6G0X3M8"/>
<evidence type="ECO:0000313" key="6">
    <source>
        <dbReference type="EMBL" id="KAF0734528.1"/>
    </source>
</evidence>
<proteinExistence type="predicted"/>
<feature type="domain" description="SET" evidence="4">
    <location>
        <begin position="38"/>
        <end position="135"/>
    </location>
</feature>
<evidence type="ECO:0000256" key="2">
    <source>
        <dbReference type="ARBA" id="ARBA00022679"/>
    </source>
</evidence>